<proteinExistence type="predicted"/>
<gene>
    <name evidence="2" type="ORF">DesU5LDRAFT_0654</name>
</gene>
<dbReference type="NCBIfam" id="NF033874">
    <property type="entry name" value="SidJ_rel_pseudo"/>
    <property type="match status" value="1"/>
</dbReference>
<dbReference type="STRING" id="596152.DesU5LDRAFT_0654"/>
<protein>
    <submittedName>
        <fullName evidence="2">Uncharacterized protein</fullName>
    </submittedName>
</protein>
<evidence type="ECO:0000313" key="2">
    <source>
        <dbReference type="EMBL" id="EIG52359.1"/>
    </source>
</evidence>
<reference evidence="2" key="1">
    <citation type="submission" date="2011-11" db="EMBL/GenBank/DDBJ databases">
        <title>Improved High-Quality Draft sequence of Desulfovibrio sp. U5L.</title>
        <authorList>
            <consortium name="US DOE Joint Genome Institute"/>
            <person name="Lucas S."/>
            <person name="Han J."/>
            <person name="Lapidus A."/>
            <person name="Cheng J.-F."/>
            <person name="Goodwin L."/>
            <person name="Pitluck S."/>
            <person name="Peters L."/>
            <person name="Ovchinnikova G."/>
            <person name="Held B."/>
            <person name="Detter J.C."/>
            <person name="Han C."/>
            <person name="Tapia R."/>
            <person name="Land M."/>
            <person name="Hauser L."/>
            <person name="Kyrpides N."/>
            <person name="Ivanova N."/>
            <person name="Pagani I."/>
            <person name="Gabster J."/>
            <person name="Walker C."/>
            <person name="Stolyar S."/>
            <person name="Stahl D."/>
            <person name="Arkin A."/>
            <person name="Dehal P."/>
            <person name="Hazen T."/>
            <person name="Woyke T."/>
        </authorList>
    </citation>
    <scope>NUCLEOTIDE SEQUENCE [LARGE SCALE GENOMIC DNA]</scope>
    <source>
        <strain evidence="2">U5L</strain>
    </source>
</reference>
<name>I2PXV3_9BACT</name>
<feature type="region of interest" description="Disordered" evidence="1">
    <location>
        <begin position="510"/>
        <end position="530"/>
    </location>
</feature>
<dbReference type="HOGENOM" id="CLU_527597_0_0_7"/>
<evidence type="ECO:0000256" key="1">
    <source>
        <dbReference type="SAM" id="MobiDB-lite"/>
    </source>
</evidence>
<dbReference type="eggNOG" id="COG1413">
    <property type="taxonomic scope" value="Bacteria"/>
</dbReference>
<organism evidence="2">
    <name type="scientific">Desulfovibrio sp. U5L</name>
    <dbReference type="NCBI Taxonomy" id="596152"/>
    <lineage>
        <taxon>Bacteria</taxon>
        <taxon>Pseudomonadati</taxon>
        <taxon>Thermodesulfobacteriota</taxon>
        <taxon>Desulfovibrionia</taxon>
        <taxon>Desulfovibrionales</taxon>
        <taxon>Desulfovibrionaceae</taxon>
        <taxon>Desulfovibrio</taxon>
    </lineage>
</organism>
<dbReference type="AlphaFoldDB" id="I2PXV3"/>
<dbReference type="EMBL" id="JH600068">
    <property type="protein sequence ID" value="EIG52359.1"/>
    <property type="molecule type" value="Genomic_DNA"/>
</dbReference>
<sequence length="530" mass="56313">MTGPGYEAFGLDGDFTAAFLAARRVADLADRDPAAVAPATVTALRTLLARNDHARQTQARILYREAAGVLVTLLAKGPPHLAGPSREALTRALATPGKPRMATAEAVGALPLPGLRGPDVPVPPPVAAPATFAALCGRAGADPTAPARPAGRSLLVPTRRPDTLLVVKRLRQAEDPSALAREAAWMEHCATLPFPEPCHVPTPCRDGEPALFAVPDLPFPLAGLDPAGRCLAYLARTDYFAYPNAAGPQALAGDALAETLGRAAFLFGWLAGQGILHEAAIPLFHNRVQRGRREDGGVYDWRLPGRLDRWLHSSLHPNFGLSGLRDFEHLVALGDRTGTLYRRLGDHLVSLFLVAGSAFRLRDPGLVGTGPDGRPADARHLFDEDLLTGIVGRIHVRYFEGFVGEAGARVPFDPRELARRMVEEMGVDRHMAELLRVDDQEAMTDAAFVEFLTGRGLPPAAAARLRRGQADVELVTGPHLGAFNNRTSLPELNEATAASVAACLAARHHASGGRGAAPDPAGGDHPPRTP</sequence>
<accession>I2PXV3</accession>
<dbReference type="OrthoDB" id="5410372at2"/>